<proteinExistence type="predicted"/>
<accession>A0A915PH37</accession>
<protein>
    <submittedName>
        <fullName evidence="3">Uncharacterized protein</fullName>
    </submittedName>
</protein>
<evidence type="ECO:0000313" key="2">
    <source>
        <dbReference type="Proteomes" id="UP000887581"/>
    </source>
</evidence>
<dbReference type="AlphaFoldDB" id="A0A915PH37"/>
<name>A0A915PH37_9BILA</name>
<feature type="region of interest" description="Disordered" evidence="1">
    <location>
        <begin position="48"/>
        <end position="67"/>
    </location>
</feature>
<organism evidence="2 3">
    <name type="scientific">Setaria digitata</name>
    <dbReference type="NCBI Taxonomy" id="48799"/>
    <lineage>
        <taxon>Eukaryota</taxon>
        <taxon>Metazoa</taxon>
        <taxon>Ecdysozoa</taxon>
        <taxon>Nematoda</taxon>
        <taxon>Chromadorea</taxon>
        <taxon>Rhabditida</taxon>
        <taxon>Spirurina</taxon>
        <taxon>Spiruromorpha</taxon>
        <taxon>Filarioidea</taxon>
        <taxon>Setariidae</taxon>
        <taxon>Setaria</taxon>
    </lineage>
</organism>
<dbReference type="WBParaSite" id="sdigi.contig1.g132.t1">
    <property type="protein sequence ID" value="sdigi.contig1.g132.t1"/>
    <property type="gene ID" value="sdigi.contig1.g132"/>
</dbReference>
<evidence type="ECO:0000313" key="3">
    <source>
        <dbReference type="WBParaSite" id="sdigi.contig1.g132.t1"/>
    </source>
</evidence>
<dbReference type="Proteomes" id="UP000887581">
    <property type="component" value="Unplaced"/>
</dbReference>
<evidence type="ECO:0000256" key="1">
    <source>
        <dbReference type="SAM" id="MobiDB-lite"/>
    </source>
</evidence>
<keyword evidence="2" id="KW-1185">Reference proteome</keyword>
<reference evidence="3" key="1">
    <citation type="submission" date="2022-11" db="UniProtKB">
        <authorList>
            <consortium name="WormBaseParasite"/>
        </authorList>
    </citation>
    <scope>IDENTIFICATION</scope>
</reference>
<sequence length="67" mass="7853">MPRSGRNGNTFTAHLSLETPISPLQLVPPPYPSRHFSVLFVQIYRNKPHSRQRSPKARWPSGLRRWF</sequence>